<dbReference type="InterPro" id="IPR000802">
    <property type="entry name" value="Arsenical_pump_ArsB"/>
</dbReference>
<dbReference type="Pfam" id="PF03600">
    <property type="entry name" value="CitMHS"/>
    <property type="match status" value="1"/>
</dbReference>
<comment type="similarity">
    <text evidence="2">Belongs to the CitM (TC 2.A.11) transporter family.</text>
</comment>
<dbReference type="EMBL" id="MLJW01000233">
    <property type="protein sequence ID" value="OIQ92378.1"/>
    <property type="molecule type" value="Genomic_DNA"/>
</dbReference>
<keyword evidence="3" id="KW-0813">Transport</keyword>
<feature type="transmembrane region" description="Helical" evidence="8">
    <location>
        <begin position="318"/>
        <end position="336"/>
    </location>
</feature>
<evidence type="ECO:0000256" key="6">
    <source>
        <dbReference type="ARBA" id="ARBA00022989"/>
    </source>
</evidence>
<feature type="domain" description="Citrate transporter-like" evidence="9">
    <location>
        <begin position="75"/>
        <end position="404"/>
    </location>
</feature>
<reference evidence="10" key="1">
    <citation type="submission" date="2016-10" db="EMBL/GenBank/DDBJ databases">
        <title>Sequence of Gallionella enrichment culture.</title>
        <authorList>
            <person name="Poehlein A."/>
            <person name="Muehling M."/>
            <person name="Daniel R."/>
        </authorList>
    </citation>
    <scope>NUCLEOTIDE SEQUENCE</scope>
</reference>
<keyword evidence="5 8" id="KW-0812">Transmembrane</keyword>
<evidence type="ECO:0000256" key="3">
    <source>
        <dbReference type="ARBA" id="ARBA00022448"/>
    </source>
</evidence>
<dbReference type="InterPro" id="IPR004680">
    <property type="entry name" value="Cit_transptr-like_dom"/>
</dbReference>
<feature type="transmembrane region" description="Helical" evidence="8">
    <location>
        <begin position="392"/>
        <end position="417"/>
    </location>
</feature>
<feature type="transmembrane region" description="Helical" evidence="8">
    <location>
        <begin position="356"/>
        <end position="380"/>
    </location>
</feature>
<sequence length="454" mass="47163">MKVVAPPGFCKYHCRIMSNAPRRRYPLSTLSGLGLVGLTLAAALPVWPWHAAMAGVIFAASYAALAAGRIPGLAIDRAGIALVGACLMIASGALDLRQAYQALDLDTLTLLLGVMIVTANLRLSGLFNGLARALEPRIRAPLTLLAGIMLVAGLASAFLVNDTLCLVMAPLVADLAKRLKRRPLPYLLALAMAANIGSVATLTGNPQNMLIGSASRIPYSAFAAALAPVALLGLLAAGLVIVLGHRRDFTAAAAPAPAAAPRPPLRQNRALALRALAAALAMVALFFAGVAPAKAAILTGGLLLLTRRLKSHRVYREIDWSLLLMFAGLFILTAGAERALLTPALLARVQGLGLERALPLTLVTALLSTLVSNVPAILLLKPFLAPLADARHAWLVAAMASTLAGNAILPGSVANLIVAQAAGRAGIRIGFWEHARIGLPVTVLTLAIGVFWLA</sequence>
<evidence type="ECO:0000256" key="4">
    <source>
        <dbReference type="ARBA" id="ARBA00022475"/>
    </source>
</evidence>
<evidence type="ECO:0000256" key="2">
    <source>
        <dbReference type="ARBA" id="ARBA00009843"/>
    </source>
</evidence>
<evidence type="ECO:0000259" key="9">
    <source>
        <dbReference type="Pfam" id="PF03600"/>
    </source>
</evidence>
<dbReference type="GO" id="GO:0005886">
    <property type="term" value="C:plasma membrane"/>
    <property type="evidence" value="ECO:0007669"/>
    <property type="project" value="UniProtKB-SubCell"/>
</dbReference>
<dbReference type="PANTHER" id="PTHR43302:SF5">
    <property type="entry name" value="TRANSPORTER ARSB-RELATED"/>
    <property type="match status" value="1"/>
</dbReference>
<feature type="transmembrane region" description="Helical" evidence="8">
    <location>
        <begin position="49"/>
        <end position="67"/>
    </location>
</feature>
<feature type="transmembrane region" description="Helical" evidence="8">
    <location>
        <begin position="142"/>
        <end position="172"/>
    </location>
</feature>
<dbReference type="AlphaFoldDB" id="A0A1J5RAQ2"/>
<keyword evidence="4" id="KW-1003">Cell membrane</keyword>
<comment type="subcellular location">
    <subcellularLocation>
        <location evidence="1">Cell membrane</location>
        <topology evidence="1">Multi-pass membrane protein</topology>
    </subcellularLocation>
</comment>
<gene>
    <name evidence="10" type="primary">ybiR_4</name>
    <name evidence="10" type="ORF">GALL_256770</name>
</gene>
<evidence type="ECO:0000256" key="5">
    <source>
        <dbReference type="ARBA" id="ARBA00022692"/>
    </source>
</evidence>
<dbReference type="PANTHER" id="PTHR43302">
    <property type="entry name" value="TRANSPORTER ARSB-RELATED"/>
    <property type="match status" value="1"/>
</dbReference>
<evidence type="ECO:0000256" key="1">
    <source>
        <dbReference type="ARBA" id="ARBA00004651"/>
    </source>
</evidence>
<evidence type="ECO:0000256" key="8">
    <source>
        <dbReference type="SAM" id="Phobius"/>
    </source>
</evidence>
<feature type="transmembrane region" description="Helical" evidence="8">
    <location>
        <begin position="79"/>
        <end position="96"/>
    </location>
</feature>
<name>A0A1J5RAQ2_9ZZZZ</name>
<proteinExistence type="inferred from homology"/>
<dbReference type="PRINTS" id="PR00758">
    <property type="entry name" value="ARSENICPUMP"/>
</dbReference>
<feature type="transmembrane region" description="Helical" evidence="8">
    <location>
        <begin position="437"/>
        <end position="453"/>
    </location>
</feature>
<keyword evidence="6 8" id="KW-1133">Transmembrane helix</keyword>
<protein>
    <submittedName>
        <fullName evidence="10">Inner membrane protein YbiR</fullName>
    </submittedName>
</protein>
<evidence type="ECO:0000256" key="7">
    <source>
        <dbReference type="ARBA" id="ARBA00023136"/>
    </source>
</evidence>
<accession>A0A1J5RAQ2</accession>
<feature type="transmembrane region" description="Helical" evidence="8">
    <location>
        <begin position="25"/>
        <end position="43"/>
    </location>
</feature>
<dbReference type="GO" id="GO:0015105">
    <property type="term" value="F:arsenite transmembrane transporter activity"/>
    <property type="evidence" value="ECO:0007669"/>
    <property type="project" value="InterPro"/>
</dbReference>
<feature type="transmembrane region" description="Helical" evidence="8">
    <location>
        <begin position="184"/>
        <end position="205"/>
    </location>
</feature>
<keyword evidence="7 8" id="KW-0472">Membrane</keyword>
<evidence type="ECO:0000313" key="10">
    <source>
        <dbReference type="EMBL" id="OIQ92378.1"/>
    </source>
</evidence>
<comment type="caution">
    <text evidence="10">The sequence shown here is derived from an EMBL/GenBank/DDBJ whole genome shotgun (WGS) entry which is preliminary data.</text>
</comment>
<organism evidence="10">
    <name type="scientific">mine drainage metagenome</name>
    <dbReference type="NCBI Taxonomy" id="410659"/>
    <lineage>
        <taxon>unclassified sequences</taxon>
        <taxon>metagenomes</taxon>
        <taxon>ecological metagenomes</taxon>
    </lineage>
</organism>
<feature type="transmembrane region" description="Helical" evidence="8">
    <location>
        <begin position="275"/>
        <end position="306"/>
    </location>
</feature>
<feature type="transmembrane region" description="Helical" evidence="8">
    <location>
        <begin position="217"/>
        <end position="243"/>
    </location>
</feature>